<dbReference type="eggNOG" id="ENOG502S93Z">
    <property type="taxonomic scope" value="Eukaryota"/>
</dbReference>
<dbReference type="Proteomes" id="UP000020467">
    <property type="component" value="Unassembled WGS sequence"/>
</dbReference>
<dbReference type="KEGG" id="cfj:CFIO01_13068"/>
<proteinExistence type="predicted"/>
<comment type="caution">
    <text evidence="1">The sequence shown here is derived from an EMBL/GenBank/DDBJ whole genome shotgun (WGS) entry which is preliminary data.</text>
</comment>
<dbReference type="HOGENOM" id="CLU_040418_1_0_1"/>
<gene>
    <name evidence="1" type="ORF">CFIO01_13068</name>
</gene>
<dbReference type="OrthoDB" id="4818326at2759"/>
<reference evidence="1 2" key="1">
    <citation type="submission" date="2014-02" db="EMBL/GenBank/DDBJ databases">
        <title>The genome sequence of Colletotrichum fioriniae PJ7.</title>
        <authorList>
            <person name="Baroncelli R."/>
            <person name="Thon M.R."/>
        </authorList>
    </citation>
    <scope>NUCLEOTIDE SEQUENCE [LARGE SCALE GENOMIC DNA]</scope>
    <source>
        <strain evidence="1 2">PJ7</strain>
    </source>
</reference>
<dbReference type="AlphaFoldDB" id="A0A010QGE1"/>
<accession>A0A010QGE1</accession>
<name>A0A010QGE1_9PEZI</name>
<keyword evidence="2" id="KW-1185">Reference proteome</keyword>
<evidence type="ECO:0000313" key="2">
    <source>
        <dbReference type="Proteomes" id="UP000020467"/>
    </source>
</evidence>
<evidence type="ECO:0000313" key="1">
    <source>
        <dbReference type="EMBL" id="EXF78992.1"/>
    </source>
</evidence>
<protein>
    <submittedName>
        <fullName evidence="1">Uncharacterized protein</fullName>
    </submittedName>
</protein>
<organism evidence="1 2">
    <name type="scientific">Colletotrichum fioriniae PJ7</name>
    <dbReference type="NCBI Taxonomy" id="1445577"/>
    <lineage>
        <taxon>Eukaryota</taxon>
        <taxon>Fungi</taxon>
        <taxon>Dikarya</taxon>
        <taxon>Ascomycota</taxon>
        <taxon>Pezizomycotina</taxon>
        <taxon>Sordariomycetes</taxon>
        <taxon>Hypocreomycetidae</taxon>
        <taxon>Glomerellales</taxon>
        <taxon>Glomerellaceae</taxon>
        <taxon>Colletotrichum</taxon>
        <taxon>Colletotrichum acutatum species complex</taxon>
    </lineage>
</organism>
<dbReference type="EMBL" id="JARH01000589">
    <property type="protein sequence ID" value="EXF78992.1"/>
    <property type="molecule type" value="Genomic_DNA"/>
</dbReference>
<sequence>MSLIPREKGDQIILGTSQGNILVLQRKDGKAVQYFELVRNITLPKDLGPSESFFNNMIDIHDKIWFIFVAFLGTTNTATVGYVTTRGDIFKTVILSQVVENGISVNRDTISVLTGPPTARQTKEEGLLSAYMAPSNGISATPELLWRLPYNAGSQVKPGGFARGSGTTPSLLGDDFIAIAHNDDGQLHLIITCQMNQSSTLQVCKVPTFAPDAGVADIRSIVHFDGVSYKFVILNTYNTTDVTSPLFPSSEINGDWNDKVGMPGVGVSQDGSDCQVVWASDLKVTMVPILSTGSGLSYRYVQSLLLATLGTYVWYLIPLEWRSGEEVYRTRSGAGGVLNQKAFTSSIGPDASFYQPLIGGVFMVKDT</sequence>